<reference evidence="2" key="1">
    <citation type="journal article" date="2023" name="Int. J. Syst. Evol. Microbiol.">
        <title>Methylocystis iwaonis sp. nov., a type II methane-oxidizing bacterium from surface soil of a rice paddy field in Japan, and emended description of the genus Methylocystis (ex Whittenbury et al. 1970) Bowman et al. 1993.</title>
        <authorList>
            <person name="Kaise H."/>
            <person name="Sawadogo J.B."/>
            <person name="Alam M.S."/>
            <person name="Ueno C."/>
            <person name="Dianou D."/>
            <person name="Shinjo R."/>
            <person name="Asakawa S."/>
        </authorList>
    </citation>
    <scope>NUCLEOTIDE SEQUENCE</scope>
    <source>
        <strain evidence="2">LMG27198</strain>
    </source>
</reference>
<evidence type="ECO:0000256" key="1">
    <source>
        <dbReference type="SAM" id="MobiDB-lite"/>
    </source>
</evidence>
<name>A0A9W6GZG0_9HYPH</name>
<organism evidence="2 3">
    <name type="scientific">Methylocystis echinoides</name>
    <dbReference type="NCBI Taxonomy" id="29468"/>
    <lineage>
        <taxon>Bacteria</taxon>
        <taxon>Pseudomonadati</taxon>
        <taxon>Pseudomonadota</taxon>
        <taxon>Alphaproteobacteria</taxon>
        <taxon>Hyphomicrobiales</taxon>
        <taxon>Methylocystaceae</taxon>
        <taxon>Methylocystis</taxon>
    </lineage>
</organism>
<sequence length="164" mass="18063">MGTQKEGEARQSAMGTIFSAMLQRKSKEFPSVEEFLKTIGMSFATYSQLQRGLGNPTAHTITRTGEALGLSGWEMLGLDEKVVRGWLAGQDIDLSEVNKIVEHQRGSTLKIDENKFSMRHAEDRVPQQAAPVVVEKVEEPKKATPTSVAPATKTKGQPAPRKKR</sequence>
<feature type="region of interest" description="Disordered" evidence="1">
    <location>
        <begin position="122"/>
        <end position="164"/>
    </location>
</feature>
<dbReference type="EMBL" id="BSEC01000005">
    <property type="protein sequence ID" value="GLI95793.1"/>
    <property type="molecule type" value="Genomic_DNA"/>
</dbReference>
<dbReference type="AlphaFoldDB" id="A0A9W6GZG0"/>
<dbReference type="SUPFAM" id="SSF47413">
    <property type="entry name" value="lambda repressor-like DNA-binding domains"/>
    <property type="match status" value="1"/>
</dbReference>
<keyword evidence="3" id="KW-1185">Reference proteome</keyword>
<comment type="caution">
    <text evidence="2">The sequence shown here is derived from an EMBL/GenBank/DDBJ whole genome shotgun (WGS) entry which is preliminary data.</text>
</comment>
<dbReference type="GO" id="GO:0003677">
    <property type="term" value="F:DNA binding"/>
    <property type="evidence" value="ECO:0007669"/>
    <property type="project" value="InterPro"/>
</dbReference>
<protein>
    <submittedName>
        <fullName evidence="2">Uncharacterized protein</fullName>
    </submittedName>
</protein>
<proteinExistence type="predicted"/>
<dbReference type="Gene3D" id="1.10.260.40">
    <property type="entry name" value="lambda repressor-like DNA-binding domains"/>
    <property type="match status" value="1"/>
</dbReference>
<accession>A0A9W6GZG0</accession>
<evidence type="ECO:0000313" key="3">
    <source>
        <dbReference type="Proteomes" id="UP001144323"/>
    </source>
</evidence>
<evidence type="ECO:0000313" key="2">
    <source>
        <dbReference type="EMBL" id="GLI95793.1"/>
    </source>
</evidence>
<dbReference type="InterPro" id="IPR010982">
    <property type="entry name" value="Lambda_DNA-bd_dom_sf"/>
</dbReference>
<dbReference type="RefSeq" id="WP_281806806.1">
    <property type="nucleotide sequence ID" value="NZ_BSEC01000005.1"/>
</dbReference>
<gene>
    <name evidence="2" type="ORF">LMG27198_47850</name>
</gene>
<dbReference type="Proteomes" id="UP001144323">
    <property type="component" value="Unassembled WGS sequence"/>
</dbReference>